<organism evidence="5 6">
    <name type="scientific">Cylicocyclus nassatus</name>
    <name type="common">Nematode worm</name>
    <dbReference type="NCBI Taxonomy" id="53992"/>
    <lineage>
        <taxon>Eukaryota</taxon>
        <taxon>Metazoa</taxon>
        <taxon>Ecdysozoa</taxon>
        <taxon>Nematoda</taxon>
        <taxon>Chromadorea</taxon>
        <taxon>Rhabditida</taxon>
        <taxon>Rhabditina</taxon>
        <taxon>Rhabditomorpha</taxon>
        <taxon>Strongyloidea</taxon>
        <taxon>Strongylidae</taxon>
        <taxon>Cylicocyclus</taxon>
    </lineage>
</organism>
<evidence type="ECO:0000256" key="2">
    <source>
        <dbReference type="ARBA" id="ARBA00022676"/>
    </source>
</evidence>
<dbReference type="GO" id="GO:0046872">
    <property type="term" value="F:metal ion binding"/>
    <property type="evidence" value="ECO:0007669"/>
    <property type="project" value="UniProtKB-KW"/>
</dbReference>
<evidence type="ECO:0000313" key="6">
    <source>
        <dbReference type="Proteomes" id="UP001176961"/>
    </source>
</evidence>
<keyword evidence="3" id="KW-0479">Metal-binding</keyword>
<dbReference type="PANTHER" id="PTHR10571">
    <property type="entry name" value="UDP-N-ACETYLGLUCOSAMINE--DOLICHYL-PHOSPHATE N-ACETYLGLUCOSAMINEPHOSPHOTRANSFERASE"/>
    <property type="match status" value="1"/>
</dbReference>
<keyword evidence="2" id="KW-0328">Glycosyltransferase</keyword>
<dbReference type="EMBL" id="CATQJL010000112">
    <property type="protein sequence ID" value="CAJ0593197.1"/>
    <property type="molecule type" value="Genomic_DNA"/>
</dbReference>
<name>A0AA36DU96_CYLNA</name>
<dbReference type="GO" id="GO:0003975">
    <property type="term" value="F:UDP-N-acetylglucosamine-dolichyl-phosphate N-acetylglucosaminephosphotransferase activity"/>
    <property type="evidence" value="ECO:0007669"/>
    <property type="project" value="InterPro"/>
</dbReference>
<dbReference type="PANTHER" id="PTHR10571:SF0">
    <property type="entry name" value="UDP-N-ACETYLGLUCOSAMINE--DOLICHYL-PHOSPHATE N-ACETYLGLUCOSAMINEPHOSPHOTRANSFERASE"/>
    <property type="match status" value="1"/>
</dbReference>
<dbReference type="GO" id="GO:0012505">
    <property type="term" value="C:endomembrane system"/>
    <property type="evidence" value="ECO:0007669"/>
    <property type="project" value="UniProtKB-SubCell"/>
</dbReference>
<keyword evidence="4" id="KW-0460">Magnesium</keyword>
<dbReference type="Proteomes" id="UP001176961">
    <property type="component" value="Unassembled WGS sequence"/>
</dbReference>
<gene>
    <name evidence="5" type="ORF">CYNAS_LOCUS5180</name>
</gene>
<protein>
    <recommendedName>
        <fullName evidence="7">UDP-N-acetylglucosamine--dolichyl-phosphate N-acetylglucosaminephosphotransferase</fullName>
    </recommendedName>
</protein>
<dbReference type="GO" id="GO:0016757">
    <property type="term" value="F:glycosyltransferase activity"/>
    <property type="evidence" value="ECO:0007669"/>
    <property type="project" value="UniProtKB-KW"/>
</dbReference>
<evidence type="ECO:0000256" key="4">
    <source>
        <dbReference type="ARBA" id="ARBA00022842"/>
    </source>
</evidence>
<dbReference type="GO" id="GO:0016020">
    <property type="term" value="C:membrane"/>
    <property type="evidence" value="ECO:0007669"/>
    <property type="project" value="TreeGrafter"/>
</dbReference>
<keyword evidence="6" id="KW-1185">Reference proteome</keyword>
<keyword evidence="2" id="KW-0808">Transferase</keyword>
<evidence type="ECO:0000256" key="3">
    <source>
        <dbReference type="ARBA" id="ARBA00022723"/>
    </source>
</evidence>
<dbReference type="GO" id="GO:0006488">
    <property type="term" value="P:dolichol-linked oligosaccharide biosynthetic process"/>
    <property type="evidence" value="ECO:0007669"/>
    <property type="project" value="InterPro"/>
</dbReference>
<dbReference type="InterPro" id="IPR033895">
    <property type="entry name" value="GPT"/>
</dbReference>
<accession>A0AA36DU96</accession>
<evidence type="ECO:0000256" key="1">
    <source>
        <dbReference type="ARBA" id="ARBA00004127"/>
    </source>
</evidence>
<evidence type="ECO:0000313" key="5">
    <source>
        <dbReference type="EMBL" id="CAJ0593197.1"/>
    </source>
</evidence>
<comment type="caution">
    <text evidence="5">The sequence shown here is derived from an EMBL/GenBank/DDBJ whole genome shotgun (WGS) entry which is preliminary data.</text>
</comment>
<evidence type="ECO:0008006" key="7">
    <source>
        <dbReference type="Google" id="ProtNLM"/>
    </source>
</evidence>
<comment type="subcellular location">
    <subcellularLocation>
        <location evidence="1">Endomembrane system</location>
        <topology evidence="1">Multi-pass membrane protein</topology>
    </subcellularLocation>
</comment>
<sequence length="116" mass="13537">MWTAGNAYPSTIDLEKTAADSKIQYIIRVFNFLYSLPQLFKLVPCPRHRLPKFNPETNKVSLSMAEFKESDFKFLGNFTLKLFSAFGLLHSRSFDRDGTRQVLVIFLREMFDFLSK</sequence>
<reference evidence="5" key="1">
    <citation type="submission" date="2023-07" db="EMBL/GenBank/DDBJ databases">
        <authorList>
            <consortium name="CYATHOMIX"/>
        </authorList>
    </citation>
    <scope>NUCLEOTIDE SEQUENCE</scope>
    <source>
        <strain evidence="5">N/A</strain>
    </source>
</reference>
<proteinExistence type="predicted"/>
<dbReference type="AlphaFoldDB" id="A0AA36DU96"/>